<name>A0A060ZB02_9ACTN</name>
<reference evidence="1" key="1">
    <citation type="submission" date="2014-05" db="EMBL/GenBank/DDBJ databases">
        <authorList>
            <person name="Horn Fabian"/>
        </authorList>
    </citation>
    <scope>NUCLEOTIDE SEQUENCE</scope>
</reference>
<dbReference type="HOGENOM" id="CLU_3426747_0_0_11"/>
<gene>
    <name evidence="1" type="ORF">SIRAN206</name>
</gene>
<organism evidence="1">
    <name type="scientific">Streptomyces iranensis</name>
    <dbReference type="NCBI Taxonomy" id="576784"/>
    <lineage>
        <taxon>Bacteria</taxon>
        <taxon>Bacillati</taxon>
        <taxon>Actinomycetota</taxon>
        <taxon>Actinomycetes</taxon>
        <taxon>Kitasatosporales</taxon>
        <taxon>Streptomycetaceae</taxon>
        <taxon>Streptomyces</taxon>
        <taxon>Streptomyces violaceusniger group</taxon>
    </lineage>
</organism>
<dbReference type="AlphaFoldDB" id="A0A060ZB02"/>
<sequence length="21" mass="1887">MTLLVAAVAAGVAAVDDGDGA</sequence>
<protein>
    <submittedName>
        <fullName evidence="1">Uncharacterized protein</fullName>
    </submittedName>
</protein>
<evidence type="ECO:0000313" key="1">
    <source>
        <dbReference type="EMBL" id="CDR01228.1"/>
    </source>
</evidence>
<proteinExistence type="predicted"/>
<accession>A0A060ZB02</accession>
<dbReference type="EMBL" id="LK022848">
    <property type="protein sequence ID" value="CDR01228.1"/>
    <property type="molecule type" value="Genomic_DNA"/>
</dbReference>